<proteinExistence type="predicted"/>
<sequence>MTQTPPTPHPNPPHISFLQIAGASGPDSKSFTFGSISQQRQVRTPKTPLLVDSLHRSIANAIRPRLRKSDRSTPRDLSVATQLASGRRRLAPSSPPPTGRERVTW</sequence>
<reference evidence="2" key="3">
    <citation type="submission" date="2015-04" db="UniProtKB">
        <authorList>
            <consortium name="EnsemblPlants"/>
        </authorList>
    </citation>
    <scope>IDENTIFICATION</scope>
</reference>
<dbReference type="AlphaFoldDB" id="A0A0D9W4H4"/>
<evidence type="ECO:0000313" key="3">
    <source>
        <dbReference type="Proteomes" id="UP000032180"/>
    </source>
</evidence>
<accession>A0A0D9W4H4</accession>
<organism evidence="2 3">
    <name type="scientific">Leersia perrieri</name>
    <dbReference type="NCBI Taxonomy" id="77586"/>
    <lineage>
        <taxon>Eukaryota</taxon>
        <taxon>Viridiplantae</taxon>
        <taxon>Streptophyta</taxon>
        <taxon>Embryophyta</taxon>
        <taxon>Tracheophyta</taxon>
        <taxon>Spermatophyta</taxon>
        <taxon>Magnoliopsida</taxon>
        <taxon>Liliopsida</taxon>
        <taxon>Poales</taxon>
        <taxon>Poaceae</taxon>
        <taxon>BOP clade</taxon>
        <taxon>Oryzoideae</taxon>
        <taxon>Oryzeae</taxon>
        <taxon>Oryzinae</taxon>
        <taxon>Leersia</taxon>
    </lineage>
</organism>
<protein>
    <submittedName>
        <fullName evidence="2">Uncharacterized protein</fullName>
    </submittedName>
</protein>
<reference evidence="2 3" key="1">
    <citation type="submission" date="2012-08" db="EMBL/GenBank/DDBJ databases">
        <title>Oryza genome evolution.</title>
        <authorList>
            <person name="Wing R.A."/>
        </authorList>
    </citation>
    <scope>NUCLEOTIDE SEQUENCE</scope>
</reference>
<dbReference type="HOGENOM" id="CLU_2240462_0_0_1"/>
<evidence type="ECO:0000313" key="2">
    <source>
        <dbReference type="EnsemblPlants" id="LPERR04G08090.1"/>
    </source>
</evidence>
<dbReference type="Proteomes" id="UP000032180">
    <property type="component" value="Chromosome 4"/>
</dbReference>
<feature type="compositionally biased region" description="Polar residues" evidence="1">
    <location>
        <begin position="27"/>
        <end position="44"/>
    </location>
</feature>
<dbReference type="EnsemblPlants" id="LPERR04G08090.1">
    <property type="protein sequence ID" value="LPERR04G08090.1"/>
    <property type="gene ID" value="LPERR04G08090"/>
</dbReference>
<reference evidence="3" key="2">
    <citation type="submission" date="2013-12" db="EMBL/GenBank/DDBJ databases">
        <authorList>
            <person name="Yu Y."/>
            <person name="Lee S."/>
            <person name="de Baynast K."/>
            <person name="Wissotski M."/>
            <person name="Liu L."/>
            <person name="Talag J."/>
            <person name="Goicoechea J."/>
            <person name="Angelova A."/>
            <person name="Jetty R."/>
            <person name="Kudrna D."/>
            <person name="Golser W."/>
            <person name="Rivera L."/>
            <person name="Zhang J."/>
            <person name="Wing R."/>
        </authorList>
    </citation>
    <scope>NUCLEOTIDE SEQUENCE</scope>
</reference>
<dbReference type="Gramene" id="LPERR04G08090.1">
    <property type="protein sequence ID" value="LPERR04G08090.1"/>
    <property type="gene ID" value="LPERR04G08090"/>
</dbReference>
<name>A0A0D9W4H4_9ORYZ</name>
<keyword evidence="3" id="KW-1185">Reference proteome</keyword>
<evidence type="ECO:0000256" key="1">
    <source>
        <dbReference type="SAM" id="MobiDB-lite"/>
    </source>
</evidence>
<feature type="region of interest" description="Disordered" evidence="1">
    <location>
        <begin position="1"/>
        <end position="44"/>
    </location>
</feature>
<feature type="compositionally biased region" description="Pro residues" evidence="1">
    <location>
        <begin position="1"/>
        <end position="13"/>
    </location>
</feature>
<feature type="region of interest" description="Disordered" evidence="1">
    <location>
        <begin position="62"/>
        <end position="105"/>
    </location>
</feature>